<sequence>MLKSYILNSGIWTDQNRPEHAHQVHSHGFSSLAFELGRRDTTNLHKDFIWVKEPVCMRMNNLTIGYNLDTYFSPISRNSISARLIYLSH</sequence>
<proteinExistence type="predicted"/>
<dbReference type="EMBL" id="VDEP01000306">
    <property type="protein sequence ID" value="KAA1107910.1"/>
    <property type="molecule type" value="Genomic_DNA"/>
</dbReference>
<dbReference type="AlphaFoldDB" id="A0A5B0Q3K5"/>
<name>A0A5B0Q3K5_PUCGR</name>
<protein>
    <submittedName>
        <fullName evidence="1">Uncharacterized protein</fullName>
    </submittedName>
</protein>
<reference evidence="1 2" key="1">
    <citation type="submission" date="2019-05" db="EMBL/GenBank/DDBJ databases">
        <title>Emergence of the Ug99 lineage of the wheat stem rust pathogen through somatic hybridization.</title>
        <authorList>
            <person name="Li F."/>
            <person name="Upadhyaya N.M."/>
            <person name="Sperschneider J."/>
            <person name="Matny O."/>
            <person name="Nguyen-Phuc H."/>
            <person name="Mago R."/>
            <person name="Raley C."/>
            <person name="Miller M.E."/>
            <person name="Silverstein K.A.T."/>
            <person name="Henningsen E."/>
            <person name="Hirsch C.D."/>
            <person name="Visser B."/>
            <person name="Pretorius Z.A."/>
            <person name="Steffenson B.J."/>
            <person name="Schwessinger B."/>
            <person name="Dodds P.N."/>
            <person name="Figueroa M."/>
        </authorList>
    </citation>
    <scope>NUCLEOTIDE SEQUENCE [LARGE SCALE GENOMIC DNA]</scope>
    <source>
        <strain evidence="1 2">Ug99</strain>
    </source>
</reference>
<dbReference type="Proteomes" id="UP000325313">
    <property type="component" value="Unassembled WGS sequence"/>
</dbReference>
<comment type="caution">
    <text evidence="1">The sequence shown here is derived from an EMBL/GenBank/DDBJ whole genome shotgun (WGS) entry which is preliminary data.</text>
</comment>
<accession>A0A5B0Q3K5</accession>
<evidence type="ECO:0000313" key="2">
    <source>
        <dbReference type="Proteomes" id="UP000325313"/>
    </source>
</evidence>
<gene>
    <name evidence="1" type="ORF">PGTUg99_008536</name>
</gene>
<organism evidence="1 2">
    <name type="scientific">Puccinia graminis f. sp. tritici</name>
    <dbReference type="NCBI Taxonomy" id="56615"/>
    <lineage>
        <taxon>Eukaryota</taxon>
        <taxon>Fungi</taxon>
        <taxon>Dikarya</taxon>
        <taxon>Basidiomycota</taxon>
        <taxon>Pucciniomycotina</taxon>
        <taxon>Pucciniomycetes</taxon>
        <taxon>Pucciniales</taxon>
        <taxon>Pucciniaceae</taxon>
        <taxon>Puccinia</taxon>
    </lineage>
</organism>
<evidence type="ECO:0000313" key="1">
    <source>
        <dbReference type="EMBL" id="KAA1107910.1"/>
    </source>
</evidence>